<evidence type="ECO:0000256" key="4">
    <source>
        <dbReference type="ARBA" id="ARBA00022723"/>
    </source>
</evidence>
<dbReference type="Proteomes" id="UP000032120">
    <property type="component" value="Unassembled WGS sequence"/>
</dbReference>
<dbReference type="AlphaFoldDB" id="A0A0D0H660"/>
<evidence type="ECO:0000313" key="9">
    <source>
        <dbReference type="EMBL" id="KIP52630.1"/>
    </source>
</evidence>
<evidence type="ECO:0000256" key="3">
    <source>
        <dbReference type="ARBA" id="ARBA00006506"/>
    </source>
</evidence>
<dbReference type="GO" id="GO:0009132">
    <property type="term" value="P:nucleoside diphosphate metabolic process"/>
    <property type="evidence" value="ECO:0007669"/>
    <property type="project" value="InterPro"/>
</dbReference>
<proteinExistence type="inferred from homology"/>
<dbReference type="Gene3D" id="3.90.79.10">
    <property type="entry name" value="Nucleoside Triphosphate Pyrophosphohydrolase"/>
    <property type="match status" value="1"/>
</dbReference>
<dbReference type="CDD" id="cd03426">
    <property type="entry name" value="NUDIX_CoAse_Nudt7"/>
    <property type="match status" value="1"/>
</dbReference>
<comment type="similarity">
    <text evidence="3">Belongs to the Nudix hydrolase family. PCD1 subfamily.</text>
</comment>
<comment type="caution">
    <text evidence="9">The sequence shown here is derived from an EMBL/GenBank/DDBJ whole genome shotgun (WGS) entry which is preliminary data.</text>
</comment>
<dbReference type="GO" id="GO:0030145">
    <property type="term" value="F:manganese ion binding"/>
    <property type="evidence" value="ECO:0007669"/>
    <property type="project" value="InterPro"/>
</dbReference>
<dbReference type="OrthoDB" id="9802805at2"/>
<gene>
    <name evidence="9" type="ORF">SD72_07635</name>
</gene>
<dbReference type="PROSITE" id="PS01293">
    <property type="entry name" value="NUDIX_COA"/>
    <property type="match status" value="1"/>
</dbReference>
<keyword evidence="4" id="KW-0479">Metal-binding</keyword>
<sequence>MARTAAEARQQLKDAVDRGFDIEFTPPFPAREGELRRSAVLILFGALDSIPADPTAGRPVPTELDILLTRRADRMRHHAGQIAFPGGGVEPEDADITATALREAAEETGLDPAGVEVLGTLPEIHVPVSRNLVTPVIGWWRLPSEVAADRTESVEVFRVPVAEMLDPAARGHSVLQRDGFTHRGAAFKLQERFGGHTVWGFTGMLLSSVYDGVGWSTPWQPGTDFAVTG</sequence>
<keyword evidence="7" id="KW-0464">Manganese</keyword>
<protein>
    <submittedName>
        <fullName evidence="9">NUDIX hydrolase</fullName>
    </submittedName>
</protein>
<comment type="cofactor">
    <cofactor evidence="2">
        <name>Mg(2+)</name>
        <dbReference type="ChEBI" id="CHEBI:18420"/>
    </cofactor>
</comment>
<keyword evidence="5 9" id="KW-0378">Hydrolase</keyword>
<evidence type="ECO:0000313" key="10">
    <source>
        <dbReference type="Proteomes" id="UP000032120"/>
    </source>
</evidence>
<dbReference type="InterPro" id="IPR000059">
    <property type="entry name" value="NUDIX_hydrolase_NudL_CS"/>
</dbReference>
<dbReference type="PANTHER" id="PTHR12992:SF11">
    <property type="entry name" value="MITOCHONDRIAL COENZYME A DIPHOSPHATASE NUDT8"/>
    <property type="match status" value="1"/>
</dbReference>
<evidence type="ECO:0000259" key="8">
    <source>
        <dbReference type="PROSITE" id="PS51462"/>
    </source>
</evidence>
<dbReference type="InterPro" id="IPR015797">
    <property type="entry name" value="NUDIX_hydrolase-like_dom_sf"/>
</dbReference>
<keyword evidence="10" id="KW-1185">Reference proteome</keyword>
<evidence type="ECO:0000256" key="1">
    <source>
        <dbReference type="ARBA" id="ARBA00001936"/>
    </source>
</evidence>
<evidence type="ECO:0000256" key="5">
    <source>
        <dbReference type="ARBA" id="ARBA00022801"/>
    </source>
</evidence>
<comment type="cofactor">
    <cofactor evidence="1">
        <name>Mn(2+)</name>
        <dbReference type="ChEBI" id="CHEBI:29035"/>
    </cofactor>
</comment>
<dbReference type="GO" id="GO:0000287">
    <property type="term" value="F:magnesium ion binding"/>
    <property type="evidence" value="ECO:0007669"/>
    <property type="project" value="InterPro"/>
</dbReference>
<dbReference type="RefSeq" id="WP_052492549.1">
    <property type="nucleotide sequence ID" value="NZ_JXSQ01000008.1"/>
</dbReference>
<evidence type="ECO:0000256" key="7">
    <source>
        <dbReference type="ARBA" id="ARBA00023211"/>
    </source>
</evidence>
<organism evidence="9 10">
    <name type="scientific">Leucobacter komagatae</name>
    <dbReference type="NCBI Taxonomy" id="55969"/>
    <lineage>
        <taxon>Bacteria</taxon>
        <taxon>Bacillati</taxon>
        <taxon>Actinomycetota</taxon>
        <taxon>Actinomycetes</taxon>
        <taxon>Micrococcales</taxon>
        <taxon>Microbacteriaceae</taxon>
        <taxon>Leucobacter</taxon>
    </lineage>
</organism>
<dbReference type="Pfam" id="PF00293">
    <property type="entry name" value="NUDIX"/>
    <property type="match status" value="1"/>
</dbReference>
<evidence type="ECO:0000256" key="6">
    <source>
        <dbReference type="ARBA" id="ARBA00022842"/>
    </source>
</evidence>
<reference evidence="9 10" key="1">
    <citation type="submission" date="2015-01" db="EMBL/GenBank/DDBJ databases">
        <title>Draft genome sequence of Leucobacter komagatae strain VKM ST2845.</title>
        <authorList>
            <person name="Karlyshev A.V."/>
            <person name="Kudryashova E.B."/>
        </authorList>
    </citation>
    <scope>NUCLEOTIDE SEQUENCE [LARGE SCALE GENOMIC DNA]</scope>
    <source>
        <strain evidence="9 10">VKM ST2845</strain>
    </source>
</reference>
<dbReference type="PROSITE" id="PS51462">
    <property type="entry name" value="NUDIX"/>
    <property type="match status" value="1"/>
</dbReference>
<keyword evidence="6" id="KW-0460">Magnesium</keyword>
<dbReference type="InterPro" id="IPR045121">
    <property type="entry name" value="CoAse"/>
</dbReference>
<evidence type="ECO:0000256" key="2">
    <source>
        <dbReference type="ARBA" id="ARBA00001946"/>
    </source>
</evidence>
<dbReference type="EMBL" id="JXSQ01000008">
    <property type="protein sequence ID" value="KIP52630.1"/>
    <property type="molecule type" value="Genomic_DNA"/>
</dbReference>
<dbReference type="PANTHER" id="PTHR12992">
    <property type="entry name" value="NUDIX HYDROLASE"/>
    <property type="match status" value="1"/>
</dbReference>
<feature type="domain" description="Nudix hydrolase" evidence="8">
    <location>
        <begin position="34"/>
        <end position="181"/>
    </location>
</feature>
<dbReference type="InterPro" id="IPR000086">
    <property type="entry name" value="NUDIX_hydrolase_dom"/>
</dbReference>
<name>A0A0D0H660_9MICO</name>
<dbReference type="GO" id="GO:0010945">
    <property type="term" value="F:coenzyme A diphosphatase activity"/>
    <property type="evidence" value="ECO:0007669"/>
    <property type="project" value="InterPro"/>
</dbReference>
<dbReference type="SUPFAM" id="SSF55811">
    <property type="entry name" value="Nudix"/>
    <property type="match status" value="1"/>
</dbReference>
<accession>A0A0D0H660</accession>